<name>A0A8H3AVR9_9AGAM</name>
<dbReference type="AlphaFoldDB" id="A0A8H3AVR9"/>
<evidence type="ECO:0000313" key="2">
    <source>
        <dbReference type="Proteomes" id="UP000663846"/>
    </source>
</evidence>
<comment type="caution">
    <text evidence="1">The sequence shown here is derived from an EMBL/GenBank/DDBJ whole genome shotgun (WGS) entry which is preliminary data.</text>
</comment>
<dbReference type="Gene3D" id="1.20.1280.50">
    <property type="match status" value="1"/>
</dbReference>
<dbReference type="Proteomes" id="UP000663846">
    <property type="component" value="Unassembled WGS sequence"/>
</dbReference>
<evidence type="ECO:0000313" key="1">
    <source>
        <dbReference type="EMBL" id="CAE6441668.1"/>
    </source>
</evidence>
<accession>A0A8H3AVR9</accession>
<gene>
    <name evidence="1" type="ORF">RDB_LOCUS130893</name>
</gene>
<proteinExistence type="predicted"/>
<dbReference type="EMBL" id="CAJMWS010000402">
    <property type="protein sequence ID" value="CAE6441668.1"/>
    <property type="molecule type" value="Genomic_DNA"/>
</dbReference>
<organism evidence="1 2">
    <name type="scientific">Rhizoctonia solani</name>
    <dbReference type="NCBI Taxonomy" id="456999"/>
    <lineage>
        <taxon>Eukaryota</taxon>
        <taxon>Fungi</taxon>
        <taxon>Dikarya</taxon>
        <taxon>Basidiomycota</taxon>
        <taxon>Agaricomycotina</taxon>
        <taxon>Agaricomycetes</taxon>
        <taxon>Cantharellales</taxon>
        <taxon>Ceratobasidiaceae</taxon>
        <taxon>Rhizoctonia</taxon>
    </lineage>
</organism>
<protein>
    <recommendedName>
        <fullName evidence="3">F-box domain-containing protein</fullName>
    </recommendedName>
</protein>
<reference evidence="1" key="1">
    <citation type="submission" date="2021-01" db="EMBL/GenBank/DDBJ databases">
        <authorList>
            <person name="Kaushik A."/>
        </authorList>
    </citation>
    <scope>NUCLEOTIDE SEQUENCE</scope>
    <source>
        <strain evidence="1">AG1-1C</strain>
    </source>
</reference>
<sequence length="499" mass="56903">MSLGGGKLNRLKPDLARTHNYSSGLVPINSLPPEILTHIFRLLRPKPCQLHKLSYYDNEVKTIEYPTYPDYLAQVCTLWRQVAMASRSLWTHIDLSPQDHWFDEFVGRAEQYLTRSDPLPVELHVSEGNDCLIRAYSILLGYEYLCKLIYRNSSRVETLEMFVSGDFGGLYRDLLGNLLCGQRLCLTKLAIRSGAYHHDKFITPDFFDPTSSGEEPDIFASIPSVQQIESAFARLTALHLRGIFPLWSSLAYQGLVDLRLLSTSQWSHIRESQLVSILKSSPGLRILHFGLKILSPTPGIAPETPVYLEDLRVFKIFTFAQADSDVCHSRVLRLVSPGPKPLRLSFEDGYSLNDDVIIELDRFFARSIVEIFYTSLCVPPISLFIRHSAHVERVICNDIDISHCLDLHSELLEMNDTPTDAYLKSLYFVGTSLTDIELGKFLAFCPTGIVLDTCRVYYEDDEKPEYIRFTEKEISDTFPQVKVNSDGYQVSTDDWDFID</sequence>
<evidence type="ECO:0008006" key="3">
    <source>
        <dbReference type="Google" id="ProtNLM"/>
    </source>
</evidence>